<dbReference type="InterPro" id="IPR012340">
    <property type="entry name" value="NA-bd_OB-fold"/>
</dbReference>
<dbReference type="InterPro" id="IPR012308">
    <property type="entry name" value="DNA_ligase_ATP-dep_N"/>
</dbReference>
<evidence type="ECO:0000256" key="5">
    <source>
        <dbReference type="ARBA" id="ARBA00022705"/>
    </source>
</evidence>
<keyword evidence="7 9" id="KW-0067">ATP-binding</keyword>
<reference evidence="12 13" key="1">
    <citation type="journal article" date="2014" name="PLoS ONE">
        <title>Genomic Sequencing and Analysis of Sucra jujuba Nucleopolyhedrovirus.</title>
        <authorList>
            <person name="Liu X."/>
            <person name="Yin F."/>
            <person name="Zhu Z."/>
            <person name="Hou D."/>
            <person name="Wang J."/>
            <person name="Zhang L."/>
            <person name="Wang M."/>
            <person name="Wang H."/>
            <person name="Hu Z."/>
            <person name="Deng F."/>
        </authorList>
    </citation>
    <scope>NUCLEOTIDE SEQUENCE [LARGE SCALE GENOMIC DNA]</scope>
    <source>
        <strain evidence="12">473</strain>
    </source>
</reference>
<keyword evidence="3 9" id="KW-0436">Ligase</keyword>
<keyword evidence="13" id="KW-1185">Reference proteome</keyword>
<dbReference type="PROSITE" id="PS00697">
    <property type="entry name" value="DNA_LIGASE_A1"/>
    <property type="match status" value="1"/>
</dbReference>
<sequence>MSNIMFSDFVNLCTKVANVKAYTAKTKILKKYFAKLTKPEILLICQLLLPSISKRVYNLKDKQLIKIFANLLDCDQSVMMEQLRKIGRVNVVIQTNFVKAMANNSNNYKPTTRRLTLSQVVDFLEKLELCTRENDQTTLFRDIINQCTGEELNLLVCLVKNDLRLNAGPKHVLNAIDPNAYKHYQITPDLNRIVERFTNNDNCVDDGDNANFEAATNIHKRSRNVSLEISLMTPVTPMLADVCKSMSTAMKKCPDGMLAEIKYDGERVQIHKKRERFQFYSRSLKSVSAHKIVGLDECLRHIIDPDIDVVLDAEIVLFDTIAQKPLPFGTLGVHKKKNFSQSHVCLYVFDCLYYDGECLLNQPLHYRRDILMKHIVSITPQSGAARIKISEAQFVNDSQKLTLLVEDALQRGLEGLVLKPINSVYAPGKRHWLKIKKDYLCDGAMADSVDLVVLGAWYGSGKKGGFLSTFLMGCLDTNRNVWTTVTKVHTGHTDDELKRCNALLLPLMIKIERDESPPAWLDCHRTMIPDMIATHPKLMPVWEVTGAEFTKTSNVHTANGISIRFPRITRIREDKTWQTATDLNALMHLYNQSKSNVNVCLVNK</sequence>
<proteinExistence type="inferred from homology"/>
<dbReference type="Pfam" id="PF04679">
    <property type="entry name" value="DNA_ligase_A_C"/>
    <property type="match status" value="1"/>
</dbReference>
<dbReference type="InterPro" id="IPR050191">
    <property type="entry name" value="ATP-dep_DNA_ligase"/>
</dbReference>
<dbReference type="GO" id="GO:0005524">
    <property type="term" value="F:ATP binding"/>
    <property type="evidence" value="ECO:0007669"/>
    <property type="project" value="UniProtKB-KW"/>
</dbReference>
<evidence type="ECO:0000256" key="1">
    <source>
        <dbReference type="ARBA" id="ARBA00007572"/>
    </source>
</evidence>
<dbReference type="Gene3D" id="3.30.470.30">
    <property type="entry name" value="DNA ligase/mRNA capping enzyme"/>
    <property type="match status" value="1"/>
</dbReference>
<dbReference type="KEGG" id="vg:26382505"/>
<feature type="domain" description="ATP-dependent DNA ligase family profile" evidence="11">
    <location>
        <begin position="337"/>
        <end position="476"/>
    </location>
</feature>
<evidence type="ECO:0000313" key="12">
    <source>
        <dbReference type="EMBL" id="AIU41289.1"/>
    </source>
</evidence>
<keyword evidence="5" id="KW-0235">DNA replication</keyword>
<dbReference type="GO" id="GO:0006302">
    <property type="term" value="P:double-strand break repair"/>
    <property type="evidence" value="ECO:0007669"/>
    <property type="project" value="TreeGrafter"/>
</dbReference>
<dbReference type="EC" id="6.5.1.1" evidence="9"/>
<dbReference type="PROSITE" id="PS50160">
    <property type="entry name" value="DNA_LIGASE_A3"/>
    <property type="match status" value="1"/>
</dbReference>
<dbReference type="Gene3D" id="3.30.1490.70">
    <property type="match status" value="1"/>
</dbReference>
<dbReference type="SUPFAM" id="SSF50249">
    <property type="entry name" value="Nucleic acid-binding proteins"/>
    <property type="match status" value="1"/>
</dbReference>
<keyword evidence="9" id="KW-0234">DNA repair</keyword>
<evidence type="ECO:0000256" key="8">
    <source>
        <dbReference type="ARBA" id="ARBA00023306"/>
    </source>
</evidence>
<evidence type="ECO:0000256" key="3">
    <source>
        <dbReference type="ARBA" id="ARBA00022598"/>
    </source>
</evidence>
<dbReference type="SUPFAM" id="SSF117018">
    <property type="entry name" value="ATP-dependent DNA ligase DNA-binding domain"/>
    <property type="match status" value="1"/>
</dbReference>
<dbReference type="Pfam" id="PF04675">
    <property type="entry name" value="DNA_ligase_A_N"/>
    <property type="match status" value="1"/>
</dbReference>
<keyword evidence="9" id="KW-0233">DNA recombination</keyword>
<keyword evidence="9" id="KW-0227">DNA damage</keyword>
<dbReference type="Pfam" id="PF01068">
    <property type="entry name" value="DNA_ligase_A_M"/>
    <property type="match status" value="1"/>
</dbReference>
<dbReference type="Gene3D" id="1.10.3260.10">
    <property type="entry name" value="DNA ligase, ATP-dependent, N-terminal domain"/>
    <property type="match status" value="1"/>
</dbReference>
<dbReference type="InterPro" id="IPR012309">
    <property type="entry name" value="DNA_ligase_ATP-dep_C"/>
</dbReference>
<dbReference type="InterPro" id="IPR012310">
    <property type="entry name" value="DNA_ligase_ATP-dep_cent"/>
</dbReference>
<protein>
    <recommendedName>
        <fullName evidence="2 9">DNA ligase</fullName>
        <ecNumber evidence="9">6.5.1.1</ecNumber>
    </recommendedName>
</protein>
<evidence type="ECO:0000256" key="6">
    <source>
        <dbReference type="ARBA" id="ARBA00022741"/>
    </source>
</evidence>
<accession>A0A097P911</accession>
<dbReference type="SUPFAM" id="SSF56091">
    <property type="entry name" value="DNA ligase/mRNA capping enzyme, catalytic domain"/>
    <property type="match status" value="1"/>
</dbReference>
<dbReference type="PANTHER" id="PTHR45674:SF9">
    <property type="entry name" value="DNA LIGASE 3"/>
    <property type="match status" value="1"/>
</dbReference>
<name>A0A097P911_9ABAC</name>
<dbReference type="PANTHER" id="PTHR45674">
    <property type="entry name" value="DNA LIGASE 1/3 FAMILY MEMBER"/>
    <property type="match status" value="1"/>
</dbReference>
<keyword evidence="8" id="KW-0131">Cell cycle</keyword>
<dbReference type="Proteomes" id="UP000201917">
    <property type="component" value="Segment"/>
</dbReference>
<dbReference type="EMBL" id="KJ676450">
    <property type="protein sequence ID" value="AIU41289.1"/>
    <property type="molecule type" value="Genomic_DNA"/>
</dbReference>
<evidence type="ECO:0000256" key="9">
    <source>
        <dbReference type="RuleBase" id="RU000617"/>
    </source>
</evidence>
<dbReference type="InterPro" id="IPR000977">
    <property type="entry name" value="DNA_ligase_ATP-dep"/>
</dbReference>
<evidence type="ECO:0000256" key="10">
    <source>
        <dbReference type="RuleBase" id="RU004196"/>
    </source>
</evidence>
<evidence type="ECO:0000256" key="4">
    <source>
        <dbReference type="ARBA" id="ARBA00022618"/>
    </source>
</evidence>
<keyword evidence="4" id="KW-0132">Cell division</keyword>
<dbReference type="CDD" id="cd07967">
    <property type="entry name" value="OBF_DNA_ligase_III"/>
    <property type="match status" value="1"/>
</dbReference>
<dbReference type="InterPro" id="IPR036599">
    <property type="entry name" value="DNA_ligase_N_sf"/>
</dbReference>
<dbReference type="GO" id="GO:0051301">
    <property type="term" value="P:cell division"/>
    <property type="evidence" value="ECO:0007669"/>
    <property type="project" value="UniProtKB-KW"/>
</dbReference>
<organism evidence="12 13">
    <name type="scientific">Sucra jujuba nucleopolyhedrovirus</name>
    <dbReference type="NCBI Taxonomy" id="1563660"/>
    <lineage>
        <taxon>Viruses</taxon>
        <taxon>Viruses incertae sedis</taxon>
        <taxon>Naldaviricetes</taxon>
        <taxon>Lefavirales</taxon>
        <taxon>Baculoviridae</taxon>
        <taxon>Alphabaculovirus</taxon>
        <taxon>Alphabaculovirus sujujubae</taxon>
    </lineage>
</organism>
<dbReference type="GeneID" id="26382505"/>
<evidence type="ECO:0000256" key="2">
    <source>
        <dbReference type="ARBA" id="ARBA00013308"/>
    </source>
</evidence>
<comment type="catalytic activity">
    <reaction evidence="9">
        <text>ATP + (deoxyribonucleotide)n-3'-hydroxyl + 5'-phospho-(deoxyribonucleotide)m = (deoxyribonucleotide)n+m + AMP + diphosphate.</text>
        <dbReference type="EC" id="6.5.1.1"/>
    </reaction>
</comment>
<dbReference type="GO" id="GO:0006310">
    <property type="term" value="P:DNA recombination"/>
    <property type="evidence" value="ECO:0007669"/>
    <property type="project" value="UniProtKB-KW"/>
</dbReference>
<dbReference type="OrthoDB" id="3365at10239"/>
<evidence type="ECO:0000313" key="13">
    <source>
        <dbReference type="Proteomes" id="UP000201917"/>
    </source>
</evidence>
<dbReference type="InterPro" id="IPR016059">
    <property type="entry name" value="DNA_ligase_ATP-dep_CS"/>
</dbReference>
<dbReference type="GO" id="GO:0006273">
    <property type="term" value="P:lagging strand elongation"/>
    <property type="evidence" value="ECO:0007669"/>
    <property type="project" value="TreeGrafter"/>
</dbReference>
<dbReference type="GO" id="GO:0003910">
    <property type="term" value="F:DNA ligase (ATP) activity"/>
    <property type="evidence" value="ECO:0007669"/>
    <property type="project" value="UniProtKB-EC"/>
</dbReference>
<comment type="similarity">
    <text evidence="1 10">Belongs to the ATP-dependent DNA ligase family.</text>
</comment>
<evidence type="ECO:0000259" key="11">
    <source>
        <dbReference type="PROSITE" id="PS50160"/>
    </source>
</evidence>
<keyword evidence="6 9" id="KW-0547">Nucleotide-binding</keyword>
<dbReference type="GO" id="GO:0003677">
    <property type="term" value="F:DNA binding"/>
    <property type="evidence" value="ECO:0007669"/>
    <property type="project" value="InterPro"/>
</dbReference>
<dbReference type="NCBIfam" id="TIGR00574">
    <property type="entry name" value="dnl1"/>
    <property type="match status" value="1"/>
</dbReference>
<dbReference type="Gene3D" id="2.40.50.140">
    <property type="entry name" value="Nucleic acid-binding proteins"/>
    <property type="match status" value="1"/>
</dbReference>
<dbReference type="GO" id="GO:0071897">
    <property type="term" value="P:DNA biosynthetic process"/>
    <property type="evidence" value="ECO:0007669"/>
    <property type="project" value="InterPro"/>
</dbReference>
<dbReference type="RefSeq" id="YP_009186741.1">
    <property type="nucleotide sequence ID" value="NC_028636.1"/>
</dbReference>
<evidence type="ECO:0000256" key="7">
    <source>
        <dbReference type="ARBA" id="ARBA00022840"/>
    </source>
</evidence>